<dbReference type="KEGG" id="smag:AN936_21785"/>
<dbReference type="InterPro" id="IPR029058">
    <property type="entry name" value="AB_hydrolase_fold"/>
</dbReference>
<dbReference type="AlphaFoldDB" id="A0A0N9V3K3"/>
<dbReference type="PATRIC" id="fig|33050.5.peg.4511"/>
<evidence type="ECO:0000313" key="1">
    <source>
        <dbReference type="EMBL" id="ALH82890.1"/>
    </source>
</evidence>
<evidence type="ECO:0000313" key="2">
    <source>
        <dbReference type="Proteomes" id="UP000058074"/>
    </source>
</evidence>
<reference evidence="1 2" key="1">
    <citation type="journal article" date="2015" name="Genome Announc.">
        <title>Complete Genome Sequence of Polypropylene Glycol- and Polyethylene Glycol-Degrading Sphingopyxis macrogoltabida Strain EY-1.</title>
        <authorList>
            <person name="Ohtsubo Y."/>
            <person name="Nagata Y."/>
            <person name="Numata M."/>
            <person name="Tsuchikane K."/>
            <person name="Hosoyama A."/>
            <person name="Yamazoe A."/>
            <person name="Tsuda M."/>
            <person name="Fujita N."/>
            <person name="Kawai F."/>
        </authorList>
    </citation>
    <scope>NUCLEOTIDE SEQUENCE [LARGE SCALE GENOMIC DNA]</scope>
    <source>
        <strain evidence="1 2">EY-1</strain>
    </source>
</reference>
<sequence length="108" mass="11726">MKQPQVLRDEAAFAAAVRAGKTAPRILITVGSKEAGPDPSSPQWSPEAQAAWDSVGMVRNAHELAERLRALPGRPGYKVEYARFDKVGHRLATWAALARGIDFAFGLE</sequence>
<accession>A0A0N9V3K3</accession>
<gene>
    <name evidence="1" type="ORF">AN936_21785</name>
</gene>
<dbReference type="Gene3D" id="3.40.50.1820">
    <property type="entry name" value="alpha/beta hydrolase"/>
    <property type="match status" value="1"/>
</dbReference>
<name>A0A0N9V3K3_SPHMC</name>
<protein>
    <submittedName>
        <fullName evidence="1">Uncharacterized protein</fullName>
    </submittedName>
</protein>
<proteinExistence type="predicted"/>
<organism evidence="1 2">
    <name type="scientific">Sphingopyxis macrogoltabida</name>
    <name type="common">Sphingomonas macrogoltabidus</name>
    <dbReference type="NCBI Taxonomy" id="33050"/>
    <lineage>
        <taxon>Bacteria</taxon>
        <taxon>Pseudomonadati</taxon>
        <taxon>Pseudomonadota</taxon>
        <taxon>Alphaproteobacteria</taxon>
        <taxon>Sphingomonadales</taxon>
        <taxon>Sphingomonadaceae</taxon>
        <taxon>Sphingopyxis</taxon>
    </lineage>
</organism>
<dbReference type="EMBL" id="CP012700">
    <property type="protein sequence ID" value="ALH82890.1"/>
    <property type="molecule type" value="Genomic_DNA"/>
</dbReference>
<dbReference type="OrthoDB" id="5523653at2"/>
<dbReference type="RefSeq" id="WP_054589867.1">
    <property type="nucleotide sequence ID" value="NZ_CP012700.1"/>
</dbReference>
<dbReference type="Proteomes" id="UP000058074">
    <property type="component" value="Chromosome"/>
</dbReference>